<evidence type="ECO:0000313" key="5">
    <source>
        <dbReference type="EMBL" id="TCZ72235.1"/>
    </source>
</evidence>
<feature type="chain" id="PRO_5020729922" description="SbsA Ig-like domain-containing protein" evidence="3">
    <location>
        <begin position="25"/>
        <end position="470"/>
    </location>
</feature>
<accession>A0A4R4E1Z8</accession>
<dbReference type="Pfam" id="PF13205">
    <property type="entry name" value="Big_5"/>
    <property type="match status" value="1"/>
</dbReference>
<feature type="compositionally biased region" description="Low complexity" evidence="2">
    <location>
        <begin position="33"/>
        <end position="49"/>
    </location>
</feature>
<feature type="region of interest" description="Disordered" evidence="2">
    <location>
        <begin position="30"/>
        <end position="51"/>
    </location>
</feature>
<evidence type="ECO:0000256" key="3">
    <source>
        <dbReference type="SAM" id="SignalP"/>
    </source>
</evidence>
<feature type="domain" description="SbsA Ig-like" evidence="4">
    <location>
        <begin position="35"/>
        <end position="134"/>
    </location>
</feature>
<dbReference type="SUPFAM" id="SSF117074">
    <property type="entry name" value="Hypothetical protein PA1324"/>
    <property type="match status" value="1"/>
</dbReference>
<dbReference type="Proteomes" id="UP000295164">
    <property type="component" value="Unassembled WGS sequence"/>
</dbReference>
<feature type="signal peptide" evidence="3">
    <location>
        <begin position="1"/>
        <end position="24"/>
    </location>
</feature>
<protein>
    <recommendedName>
        <fullName evidence="4">SbsA Ig-like domain-containing protein</fullName>
    </recommendedName>
</protein>
<comment type="caution">
    <text evidence="5">The sequence shown here is derived from an EMBL/GenBank/DDBJ whole genome shotgun (WGS) entry which is preliminary data.</text>
</comment>
<dbReference type="OrthoDB" id="9809989at2"/>
<dbReference type="AlphaFoldDB" id="A0A4R4E1Z8"/>
<dbReference type="RefSeq" id="WP_131851849.1">
    <property type="nucleotide sequence ID" value="NZ_SKFH01000011.1"/>
</dbReference>
<reference evidence="5 6" key="1">
    <citation type="submission" date="2019-03" db="EMBL/GenBank/DDBJ databases">
        <authorList>
            <person name="Kim M.K.M."/>
        </authorList>
    </citation>
    <scope>NUCLEOTIDE SEQUENCE [LARGE SCALE GENOMIC DNA]</scope>
    <source>
        <strain evidence="5 6">17J68-15</strain>
    </source>
</reference>
<keyword evidence="6" id="KW-1185">Reference proteome</keyword>
<evidence type="ECO:0000259" key="4">
    <source>
        <dbReference type="Pfam" id="PF13205"/>
    </source>
</evidence>
<sequence>MNRFSFPAAAFLLLILAQLGNSCANIVPPAGGPRDSLPPRLVRSSPPDSTTNFRGKTIELTFDEYITLQETRTNLTVSPMYEIQPEISTRLRTLTIRLKDTLEPNTTYTFNFGSAIRDFNEGNILRDFDYTFSTGPALDSLSLDGIVTLAETGGTDSTLLVELYRNLQDSAVVTQGPRYITHPDAEGRFRFRNLPAGTFAVYVLEDKNNRRYLAKNQLFGFLDSSVTTGRGNTPLQLYAYRETPAVTNGASPSGTPRSTPQAATDRRLKYTTAPGTQDLQSDFRITFDNKVKTFDSSKVRLYRDSATAVPASLRLDSTRRVLSLRSAWTEGASYQLILEKDFATDTTGRSQLRNDTVLFSAKRTTDYGKLLLRFRGAVPSSNPVLQFVQGDKVVFSAPVGSGTLSRDLFPPGDYDLRLLFDRNGNGIWDAGRFFGGKRQPEIVLPVERKLTVKPDLDNEIEIELPQPPGR</sequence>
<evidence type="ECO:0000256" key="2">
    <source>
        <dbReference type="SAM" id="MobiDB-lite"/>
    </source>
</evidence>
<organism evidence="5 6">
    <name type="scientific">Flaviaesturariibacter aridisoli</name>
    <dbReference type="NCBI Taxonomy" id="2545761"/>
    <lineage>
        <taxon>Bacteria</taxon>
        <taxon>Pseudomonadati</taxon>
        <taxon>Bacteroidota</taxon>
        <taxon>Chitinophagia</taxon>
        <taxon>Chitinophagales</taxon>
        <taxon>Chitinophagaceae</taxon>
        <taxon>Flaviaestuariibacter</taxon>
    </lineage>
</organism>
<dbReference type="EMBL" id="SKFH01000011">
    <property type="protein sequence ID" value="TCZ72235.1"/>
    <property type="molecule type" value="Genomic_DNA"/>
</dbReference>
<evidence type="ECO:0000313" key="6">
    <source>
        <dbReference type="Proteomes" id="UP000295164"/>
    </source>
</evidence>
<dbReference type="InterPro" id="IPR032812">
    <property type="entry name" value="SbsA_Ig"/>
</dbReference>
<proteinExistence type="predicted"/>
<evidence type="ECO:0000256" key="1">
    <source>
        <dbReference type="ARBA" id="ARBA00022729"/>
    </source>
</evidence>
<gene>
    <name evidence="5" type="ORF">E0486_09090</name>
</gene>
<name>A0A4R4E1Z8_9BACT</name>
<keyword evidence="1 3" id="KW-0732">Signal</keyword>